<dbReference type="Pfam" id="PF08646">
    <property type="entry name" value="Rep_fac-A_C"/>
    <property type="match status" value="1"/>
</dbReference>
<organism evidence="2 3">
    <name type="scientific">Trifolium medium</name>
    <dbReference type="NCBI Taxonomy" id="97028"/>
    <lineage>
        <taxon>Eukaryota</taxon>
        <taxon>Viridiplantae</taxon>
        <taxon>Streptophyta</taxon>
        <taxon>Embryophyta</taxon>
        <taxon>Tracheophyta</taxon>
        <taxon>Spermatophyta</taxon>
        <taxon>Magnoliopsida</taxon>
        <taxon>eudicotyledons</taxon>
        <taxon>Gunneridae</taxon>
        <taxon>Pentapetalae</taxon>
        <taxon>rosids</taxon>
        <taxon>fabids</taxon>
        <taxon>Fabales</taxon>
        <taxon>Fabaceae</taxon>
        <taxon>Papilionoideae</taxon>
        <taxon>50 kb inversion clade</taxon>
        <taxon>NPAAA clade</taxon>
        <taxon>Hologalegina</taxon>
        <taxon>IRL clade</taxon>
        <taxon>Trifolieae</taxon>
        <taxon>Trifolium</taxon>
    </lineage>
</organism>
<dbReference type="Proteomes" id="UP000265520">
    <property type="component" value="Unassembled WGS sequence"/>
</dbReference>
<accession>A0A392PJ47</accession>
<comment type="caution">
    <text evidence="2">The sequence shown here is derived from an EMBL/GenBank/DDBJ whole genome shotgun (WGS) entry which is preliminary data.</text>
</comment>
<proteinExistence type="predicted"/>
<protein>
    <submittedName>
        <fullName evidence="2">Replication factor A protein</fullName>
    </submittedName>
</protein>
<reference evidence="2 3" key="1">
    <citation type="journal article" date="2018" name="Front. Plant Sci.">
        <title>Red Clover (Trifolium pratense) and Zigzag Clover (T. medium) - A Picture of Genomic Similarities and Differences.</title>
        <authorList>
            <person name="Dluhosova J."/>
            <person name="Istvanek J."/>
            <person name="Nedelnik J."/>
            <person name="Repkova J."/>
        </authorList>
    </citation>
    <scope>NUCLEOTIDE SEQUENCE [LARGE SCALE GENOMIC DNA]</scope>
    <source>
        <strain evidence="3">cv. 10/8</strain>
        <tissue evidence="2">Leaf</tissue>
    </source>
</reference>
<evidence type="ECO:0000313" key="2">
    <source>
        <dbReference type="EMBL" id="MCI11834.1"/>
    </source>
</evidence>
<name>A0A392PJ47_9FABA</name>
<feature type="non-terminal residue" evidence="2">
    <location>
        <position position="1"/>
    </location>
</feature>
<evidence type="ECO:0000259" key="1">
    <source>
        <dbReference type="Pfam" id="PF08646"/>
    </source>
</evidence>
<dbReference type="PANTHER" id="PTHR47165">
    <property type="entry name" value="OS03G0429900 PROTEIN"/>
    <property type="match status" value="1"/>
</dbReference>
<dbReference type="SUPFAM" id="SSF50249">
    <property type="entry name" value="Nucleic acid-binding proteins"/>
    <property type="match status" value="1"/>
</dbReference>
<sequence length="160" mass="18068">EEWWYPACKCHKAVIPDSGAYYCNSCVKHIFQVIPRFKVKIEVSDGDSTAVFILFDSDMSYLMEKSCAFFVAQSKGLNDGWYPTEFESVVGKKMLFTIDNRLKQTVMADGSFRVKRVCLDPKIIETFCAEGPFMTPVKAMSQLIDVDSDETSDDVDAVPD</sequence>
<dbReference type="AlphaFoldDB" id="A0A392PJ47"/>
<dbReference type="InterPro" id="IPR013955">
    <property type="entry name" value="Rep_factor-A_C"/>
</dbReference>
<dbReference type="EMBL" id="LXQA010081680">
    <property type="protein sequence ID" value="MCI11834.1"/>
    <property type="molecule type" value="Genomic_DNA"/>
</dbReference>
<feature type="domain" description="Replication factor A C-terminal" evidence="1">
    <location>
        <begin position="2"/>
        <end position="100"/>
    </location>
</feature>
<keyword evidence="3" id="KW-1185">Reference proteome</keyword>
<dbReference type="Gene3D" id="2.40.50.140">
    <property type="entry name" value="Nucleic acid-binding proteins"/>
    <property type="match status" value="1"/>
</dbReference>
<evidence type="ECO:0000313" key="3">
    <source>
        <dbReference type="Proteomes" id="UP000265520"/>
    </source>
</evidence>
<feature type="non-terminal residue" evidence="2">
    <location>
        <position position="160"/>
    </location>
</feature>
<dbReference type="InterPro" id="IPR012340">
    <property type="entry name" value="NA-bd_OB-fold"/>
</dbReference>
<dbReference type="PANTHER" id="PTHR47165:SF4">
    <property type="entry name" value="OS03G0429900 PROTEIN"/>
    <property type="match status" value="1"/>
</dbReference>